<keyword evidence="1" id="KW-0472">Membrane</keyword>
<organism evidence="2 3">
    <name type="scientific">Ornithinibacillus salinisoli</name>
    <dbReference type="NCBI Taxonomy" id="1848459"/>
    <lineage>
        <taxon>Bacteria</taxon>
        <taxon>Bacillati</taxon>
        <taxon>Bacillota</taxon>
        <taxon>Bacilli</taxon>
        <taxon>Bacillales</taxon>
        <taxon>Bacillaceae</taxon>
        <taxon>Ornithinibacillus</taxon>
    </lineage>
</organism>
<sequence>MNIAIWFVILLVNVYTLGFSVTLWKEDSKIGSITMFLVAVAIVISPFFSVLR</sequence>
<keyword evidence="1" id="KW-0812">Transmembrane</keyword>
<accession>A0ABW4VWB6</accession>
<proteinExistence type="predicted"/>
<comment type="caution">
    <text evidence="2">The sequence shown here is derived from an EMBL/GenBank/DDBJ whole genome shotgun (WGS) entry which is preliminary data.</text>
</comment>
<name>A0ABW4VWB6_9BACI</name>
<keyword evidence="3" id="KW-1185">Reference proteome</keyword>
<dbReference type="Proteomes" id="UP001597383">
    <property type="component" value="Unassembled WGS sequence"/>
</dbReference>
<evidence type="ECO:0000313" key="2">
    <source>
        <dbReference type="EMBL" id="MFD2043909.1"/>
    </source>
</evidence>
<reference evidence="3" key="1">
    <citation type="journal article" date="2019" name="Int. J. Syst. Evol. Microbiol.">
        <title>The Global Catalogue of Microorganisms (GCM) 10K type strain sequencing project: providing services to taxonomists for standard genome sequencing and annotation.</title>
        <authorList>
            <consortium name="The Broad Institute Genomics Platform"/>
            <consortium name="The Broad Institute Genome Sequencing Center for Infectious Disease"/>
            <person name="Wu L."/>
            <person name="Ma J."/>
        </authorList>
    </citation>
    <scope>NUCLEOTIDE SEQUENCE [LARGE SCALE GENOMIC DNA]</scope>
    <source>
        <strain evidence="3">R28</strain>
    </source>
</reference>
<evidence type="ECO:0000313" key="3">
    <source>
        <dbReference type="Proteomes" id="UP001597383"/>
    </source>
</evidence>
<feature type="transmembrane region" description="Helical" evidence="1">
    <location>
        <begin position="5"/>
        <end position="24"/>
    </location>
</feature>
<dbReference type="RefSeq" id="WP_377555483.1">
    <property type="nucleotide sequence ID" value="NZ_JBHUHQ010000013.1"/>
</dbReference>
<evidence type="ECO:0000256" key="1">
    <source>
        <dbReference type="SAM" id="Phobius"/>
    </source>
</evidence>
<gene>
    <name evidence="2" type="ORF">ACFSJF_06525</name>
</gene>
<dbReference type="EMBL" id="JBHUHQ010000013">
    <property type="protein sequence ID" value="MFD2043909.1"/>
    <property type="molecule type" value="Genomic_DNA"/>
</dbReference>
<keyword evidence="1" id="KW-1133">Transmembrane helix</keyword>
<protein>
    <submittedName>
        <fullName evidence="2">Uncharacterized protein</fullName>
    </submittedName>
</protein>
<feature type="transmembrane region" description="Helical" evidence="1">
    <location>
        <begin position="30"/>
        <end position="51"/>
    </location>
</feature>